<evidence type="ECO:0000313" key="1">
    <source>
        <dbReference type="EMBL" id="RJR27743.1"/>
    </source>
</evidence>
<gene>
    <name evidence="1" type="ORF">C4561_01425</name>
</gene>
<comment type="caution">
    <text evidence="1">The sequence shown here is derived from an EMBL/GenBank/DDBJ whole genome shotgun (WGS) entry which is preliminary data.</text>
</comment>
<name>A0A3A4ZF30_UNCKA</name>
<organism evidence="1 2">
    <name type="scientific">candidate division WWE3 bacterium</name>
    <dbReference type="NCBI Taxonomy" id="2053526"/>
    <lineage>
        <taxon>Bacteria</taxon>
        <taxon>Katanobacteria</taxon>
    </lineage>
</organism>
<accession>A0A3A4ZF30</accession>
<dbReference type="EMBL" id="QZJF01000007">
    <property type="protein sequence ID" value="RJR27743.1"/>
    <property type="molecule type" value="Genomic_DNA"/>
</dbReference>
<protein>
    <submittedName>
        <fullName evidence="1">Uncharacterized protein</fullName>
    </submittedName>
</protein>
<dbReference type="Proteomes" id="UP000265540">
    <property type="component" value="Unassembled WGS sequence"/>
</dbReference>
<dbReference type="AlphaFoldDB" id="A0A3A4ZF30"/>
<evidence type="ECO:0000313" key="2">
    <source>
        <dbReference type="Proteomes" id="UP000265540"/>
    </source>
</evidence>
<proteinExistence type="predicted"/>
<sequence length="70" mass="8076">MTKTYCDWCGKENTGVGYIIRVDGTCFNENLRISINGITEPSIIRLCDLHEHCYKKLVTRLKAAVKKEER</sequence>
<reference evidence="1 2" key="1">
    <citation type="journal article" date="2017" name="ISME J.">
        <title>Energy and carbon metabolisms in a deep terrestrial subsurface fluid microbial community.</title>
        <authorList>
            <person name="Momper L."/>
            <person name="Jungbluth S.P."/>
            <person name="Lee M.D."/>
            <person name="Amend J.P."/>
        </authorList>
    </citation>
    <scope>NUCLEOTIDE SEQUENCE [LARGE SCALE GENOMIC DNA]</scope>
    <source>
        <strain evidence="1">SURF_46</strain>
    </source>
</reference>